<evidence type="ECO:0000313" key="1">
    <source>
        <dbReference type="EMBL" id="PNI29193.1"/>
    </source>
</evidence>
<organism evidence="1 2">
    <name type="scientific">Pan troglodytes</name>
    <name type="common">Chimpanzee</name>
    <dbReference type="NCBI Taxonomy" id="9598"/>
    <lineage>
        <taxon>Eukaryota</taxon>
        <taxon>Metazoa</taxon>
        <taxon>Chordata</taxon>
        <taxon>Craniata</taxon>
        <taxon>Vertebrata</taxon>
        <taxon>Euteleostomi</taxon>
        <taxon>Mammalia</taxon>
        <taxon>Eutheria</taxon>
        <taxon>Euarchontoglires</taxon>
        <taxon>Primates</taxon>
        <taxon>Haplorrhini</taxon>
        <taxon>Catarrhini</taxon>
        <taxon>Hominidae</taxon>
        <taxon>Pan</taxon>
    </lineage>
</organism>
<proteinExistence type="predicted"/>
<gene>
    <name evidence="1" type="ORF">CK820_G0042335</name>
</gene>
<sequence>MATVELQLSKSSWRNGRFRSPWRQCVMRRVVGPCASSHLGALDC</sequence>
<dbReference type="Proteomes" id="UP000236370">
    <property type="component" value="Unassembled WGS sequence"/>
</dbReference>
<evidence type="ECO:0000313" key="2">
    <source>
        <dbReference type="Proteomes" id="UP000236370"/>
    </source>
</evidence>
<name>A0A2J8K2D3_PANTR</name>
<comment type="caution">
    <text evidence="1">The sequence shown here is derived from an EMBL/GenBank/DDBJ whole genome shotgun (WGS) entry which is preliminary data.</text>
</comment>
<dbReference type="AlphaFoldDB" id="A0A2J8K2D3"/>
<dbReference type="EMBL" id="NBAG03000399">
    <property type="protein sequence ID" value="PNI29193.1"/>
    <property type="molecule type" value="Genomic_DNA"/>
</dbReference>
<accession>A0A2J8K2D3</accession>
<protein>
    <submittedName>
        <fullName evidence="1">RUVBL2 isoform 5</fullName>
    </submittedName>
</protein>
<reference evidence="1 2" key="1">
    <citation type="submission" date="2017-12" db="EMBL/GenBank/DDBJ databases">
        <title>High-resolution comparative analysis of great ape genomes.</title>
        <authorList>
            <person name="Pollen A."/>
            <person name="Hastie A."/>
            <person name="Hormozdiari F."/>
            <person name="Dougherty M."/>
            <person name="Liu R."/>
            <person name="Chaisson M."/>
            <person name="Hoppe E."/>
            <person name="Hill C."/>
            <person name="Pang A."/>
            <person name="Hillier L."/>
            <person name="Baker C."/>
            <person name="Armstrong J."/>
            <person name="Shendure J."/>
            <person name="Paten B."/>
            <person name="Wilson R."/>
            <person name="Chao H."/>
            <person name="Schneider V."/>
            <person name="Ventura M."/>
            <person name="Kronenberg Z."/>
            <person name="Murali S."/>
            <person name="Gordon D."/>
            <person name="Cantsilieris S."/>
            <person name="Munson K."/>
            <person name="Nelson B."/>
            <person name="Raja A."/>
            <person name="Underwood J."/>
            <person name="Diekhans M."/>
            <person name="Fiddes I."/>
            <person name="Haussler D."/>
            <person name="Eichler E."/>
        </authorList>
    </citation>
    <scope>NUCLEOTIDE SEQUENCE [LARGE SCALE GENOMIC DNA]</scope>
    <source>
        <strain evidence="1">Yerkes chimp pedigree #C0471</strain>
    </source>
</reference>